<keyword evidence="1" id="KW-0472">Membrane</keyword>
<evidence type="ECO:0000256" key="1">
    <source>
        <dbReference type="SAM" id="Phobius"/>
    </source>
</evidence>
<name>A0A1F5R7Q7_9BACT</name>
<organism evidence="2 3">
    <name type="scientific">Candidatus Edwardsbacteria bacterium GWF2_54_11</name>
    <dbReference type="NCBI Taxonomy" id="1817851"/>
    <lineage>
        <taxon>Bacteria</taxon>
        <taxon>Candidatus Edwardsiibacteriota</taxon>
    </lineage>
</organism>
<dbReference type="Proteomes" id="UP000177230">
    <property type="component" value="Unassembled WGS sequence"/>
</dbReference>
<proteinExistence type="predicted"/>
<sequence>MTLNIRNGLHRIGIIFTIASLAGYLFYFIAKGPRDRDSIALAACLIASGILTVLTTKEPWRKKRGPGPAGGLEGI</sequence>
<feature type="transmembrane region" description="Helical" evidence="1">
    <location>
        <begin position="36"/>
        <end position="54"/>
    </location>
</feature>
<gene>
    <name evidence="2" type="ORF">A2024_09005</name>
</gene>
<comment type="caution">
    <text evidence="2">The sequence shown here is derived from an EMBL/GenBank/DDBJ whole genome shotgun (WGS) entry which is preliminary data.</text>
</comment>
<evidence type="ECO:0000313" key="3">
    <source>
        <dbReference type="Proteomes" id="UP000177230"/>
    </source>
</evidence>
<feature type="transmembrane region" description="Helical" evidence="1">
    <location>
        <begin position="12"/>
        <end position="30"/>
    </location>
</feature>
<keyword evidence="1" id="KW-0812">Transmembrane</keyword>
<dbReference type="EMBL" id="MFFM01000038">
    <property type="protein sequence ID" value="OGF10477.1"/>
    <property type="molecule type" value="Genomic_DNA"/>
</dbReference>
<reference evidence="2 3" key="1">
    <citation type="journal article" date="2016" name="Nat. Commun.">
        <title>Thousands of microbial genomes shed light on interconnected biogeochemical processes in an aquifer system.</title>
        <authorList>
            <person name="Anantharaman K."/>
            <person name="Brown C.T."/>
            <person name="Hug L.A."/>
            <person name="Sharon I."/>
            <person name="Castelle C.J."/>
            <person name="Probst A.J."/>
            <person name="Thomas B.C."/>
            <person name="Singh A."/>
            <person name="Wilkins M.J."/>
            <person name="Karaoz U."/>
            <person name="Brodie E.L."/>
            <person name="Williams K.H."/>
            <person name="Hubbard S.S."/>
            <person name="Banfield J.F."/>
        </authorList>
    </citation>
    <scope>NUCLEOTIDE SEQUENCE [LARGE SCALE GENOMIC DNA]</scope>
</reference>
<protein>
    <submittedName>
        <fullName evidence="2">Uncharacterized protein</fullName>
    </submittedName>
</protein>
<accession>A0A1F5R7Q7</accession>
<keyword evidence="1" id="KW-1133">Transmembrane helix</keyword>
<evidence type="ECO:0000313" key="2">
    <source>
        <dbReference type="EMBL" id="OGF10477.1"/>
    </source>
</evidence>
<dbReference type="AlphaFoldDB" id="A0A1F5R7Q7"/>